<dbReference type="Proteomes" id="UP000051952">
    <property type="component" value="Unassembled WGS sequence"/>
</dbReference>
<keyword evidence="2" id="KW-1185">Reference proteome</keyword>
<evidence type="ECO:0000313" key="2">
    <source>
        <dbReference type="Proteomes" id="UP000051952"/>
    </source>
</evidence>
<gene>
    <name evidence="1" type="ORF">BSAL_38210</name>
</gene>
<protein>
    <submittedName>
        <fullName evidence="1">Bodo-specific multi-copy gene family, putative</fullName>
    </submittedName>
</protein>
<accession>A0A0S4JM18</accession>
<reference evidence="2" key="1">
    <citation type="submission" date="2015-09" db="EMBL/GenBank/DDBJ databases">
        <authorList>
            <consortium name="Pathogen Informatics"/>
        </authorList>
    </citation>
    <scope>NUCLEOTIDE SEQUENCE [LARGE SCALE GENOMIC DNA]</scope>
    <source>
        <strain evidence="2">Lake Konstanz</strain>
    </source>
</reference>
<organism evidence="1 2">
    <name type="scientific">Bodo saltans</name>
    <name type="common">Flagellated protozoan</name>
    <dbReference type="NCBI Taxonomy" id="75058"/>
    <lineage>
        <taxon>Eukaryota</taxon>
        <taxon>Discoba</taxon>
        <taxon>Euglenozoa</taxon>
        <taxon>Kinetoplastea</taxon>
        <taxon>Metakinetoplastina</taxon>
        <taxon>Eubodonida</taxon>
        <taxon>Bodonidae</taxon>
        <taxon>Bodo</taxon>
    </lineage>
</organism>
<proteinExistence type="predicted"/>
<sequence length="664" mass="72780">MRLAARRLLPHTATRTASAIGTILAANKAFAMPEKLCESPKYYDSRTWPKHWTEDDIADLLHRHLRIPTMPNYASLALLLRLNDLKSLNHLLGSVVKPPPPANVDAMAYMIKHLNSTEKDIITPIHEREHHINAIDSGLSIATGDKSNVVCCTVSRGLGKSQTVISFVMTKRAAALRYGRVILRCCDKARNAFQRLMAARADGQPTRGGNSAEYDAAAECLCDLIREHVEEVTGAPQDPSKYCDPQTAYATWISETERFFGPIPKGGENVDPLIILDTCELLAEVDHKSLVHKPSGNPYTLLEAFCLGVPPTFGIFVTGCNAEVDATKLRSVANVTGIGILEPLTVSGFQSAIASWGKPVRRDIRLLYHPAGGILRLLRLSTTDGMWSESSIAIAKALYPVKANWFPQAYTCLLASSTKAIVTGNVAVNPAWKGQSGTLTYVEAMKLSIAVYNRKSGQVVLPPITFDDADVDSRNAPILPSQLHPFLLTKALEDIPTLTNVEREKMFAVAFMYAVYARYLLAYWEDSRNPWVPLAKVFEGAFDADQGAALEGYEVNLLGGVRINANDPKENAITRSNASTVLMWSRNAKTDGAAFAIPLQLLKQNRTASSVKAPLRLVLDHTMQKVDSDTTVMIRADDMSSATWLLAHDFTVQPTDKQSAQIVA</sequence>
<dbReference type="EMBL" id="CYKH01002061">
    <property type="protein sequence ID" value="CUG92561.1"/>
    <property type="molecule type" value="Genomic_DNA"/>
</dbReference>
<evidence type="ECO:0000313" key="1">
    <source>
        <dbReference type="EMBL" id="CUG92561.1"/>
    </source>
</evidence>
<dbReference type="AlphaFoldDB" id="A0A0S4JM18"/>
<name>A0A0S4JM18_BODSA</name>
<dbReference type="VEuPathDB" id="TriTrypDB:BSAL_38210"/>